<dbReference type="Proteomes" id="UP000647836">
    <property type="component" value="Unassembled WGS sequence"/>
</dbReference>
<dbReference type="InterPro" id="IPR016132">
    <property type="entry name" value="Phyto_chromo_attachment"/>
</dbReference>
<dbReference type="InterPro" id="IPR003660">
    <property type="entry name" value="HAMP_dom"/>
</dbReference>
<evidence type="ECO:0000256" key="8">
    <source>
        <dbReference type="ARBA" id="ARBA00029447"/>
    </source>
</evidence>
<keyword evidence="6 10" id="KW-0472">Membrane</keyword>
<dbReference type="SUPFAM" id="SSF158472">
    <property type="entry name" value="HAMP domain-like"/>
    <property type="match status" value="1"/>
</dbReference>
<dbReference type="CDD" id="cd06225">
    <property type="entry name" value="HAMP"/>
    <property type="match status" value="2"/>
</dbReference>
<comment type="subcellular location">
    <subcellularLocation>
        <location evidence="1">Cell membrane</location>
        <topology evidence="1">Multi-pass membrane protein</topology>
    </subcellularLocation>
</comment>
<dbReference type="CDD" id="cd18774">
    <property type="entry name" value="PDC2_HK_sensor"/>
    <property type="match status" value="1"/>
</dbReference>
<feature type="domain" description="Phytochrome chromophore attachment site" evidence="11">
    <location>
        <begin position="439"/>
        <end position="579"/>
    </location>
</feature>
<dbReference type="SMART" id="SM00065">
    <property type="entry name" value="GAF"/>
    <property type="match status" value="1"/>
</dbReference>
<proteinExistence type="inferred from homology"/>
<comment type="similarity">
    <text evidence="8">Belongs to the methyl-accepting chemotaxis (MCP) protein family.</text>
</comment>
<evidence type="ECO:0000259" key="12">
    <source>
        <dbReference type="PROSITE" id="PS50111"/>
    </source>
</evidence>
<dbReference type="InterPro" id="IPR033479">
    <property type="entry name" value="dCache_1"/>
</dbReference>
<evidence type="ECO:0000256" key="3">
    <source>
        <dbReference type="ARBA" id="ARBA00022500"/>
    </source>
</evidence>
<comment type="caution">
    <text evidence="14">The sequence shown here is derived from an EMBL/GenBank/DDBJ whole genome shotgun (WGS) entry which is preliminary data.</text>
</comment>
<dbReference type="SUPFAM" id="SSF58104">
    <property type="entry name" value="Methyl-accepting chemotaxis protein (MCP) signaling domain"/>
    <property type="match status" value="1"/>
</dbReference>
<accession>A0ABR9TZJ7</accession>
<feature type="domain" description="HAMP" evidence="13">
    <location>
        <begin position="361"/>
        <end position="413"/>
    </location>
</feature>
<dbReference type="InterPro" id="IPR029016">
    <property type="entry name" value="GAF-like_dom_sf"/>
</dbReference>
<dbReference type="Gene3D" id="6.10.340.10">
    <property type="match status" value="1"/>
</dbReference>
<dbReference type="Gene3D" id="1.10.287.950">
    <property type="entry name" value="Methyl-accepting chemotaxis protein"/>
    <property type="match status" value="1"/>
</dbReference>
<evidence type="ECO:0000256" key="7">
    <source>
        <dbReference type="ARBA" id="ARBA00023224"/>
    </source>
</evidence>
<feature type="domain" description="HAMP" evidence="13">
    <location>
        <begin position="606"/>
        <end position="657"/>
    </location>
</feature>
<reference evidence="14 15" key="1">
    <citation type="submission" date="2020-10" db="EMBL/GenBank/DDBJ databases">
        <authorList>
            <person name="Castelo-Branco R."/>
            <person name="Eusebio N."/>
            <person name="Adriana R."/>
            <person name="Vieira A."/>
            <person name="Brugerolle De Fraissinette N."/>
            <person name="Rezende De Castro R."/>
            <person name="Schneider M.P."/>
            <person name="Vasconcelos V."/>
            <person name="Leao P.N."/>
        </authorList>
    </citation>
    <scope>NUCLEOTIDE SEQUENCE [LARGE SCALE GENOMIC DNA]</scope>
    <source>
        <strain evidence="14 15">LEGE 07299</strain>
    </source>
</reference>
<dbReference type="PANTHER" id="PTHR32089:SF114">
    <property type="entry name" value="METHYL-ACCEPTING CHEMOTAXIS PROTEIN MCPB"/>
    <property type="match status" value="1"/>
</dbReference>
<keyword evidence="7 9" id="KW-0807">Transducer</keyword>
<dbReference type="Pfam" id="PF00015">
    <property type="entry name" value="MCPsignal"/>
    <property type="match status" value="1"/>
</dbReference>
<keyword evidence="5 10" id="KW-1133">Transmembrane helix</keyword>
<evidence type="ECO:0000256" key="10">
    <source>
        <dbReference type="SAM" id="Phobius"/>
    </source>
</evidence>
<evidence type="ECO:0000313" key="15">
    <source>
        <dbReference type="Proteomes" id="UP000647836"/>
    </source>
</evidence>
<evidence type="ECO:0000256" key="4">
    <source>
        <dbReference type="ARBA" id="ARBA00022692"/>
    </source>
</evidence>
<feature type="transmembrane region" description="Helical" evidence="10">
    <location>
        <begin position="62"/>
        <end position="85"/>
    </location>
</feature>
<evidence type="ECO:0000313" key="14">
    <source>
        <dbReference type="EMBL" id="MBE9105030.1"/>
    </source>
</evidence>
<evidence type="ECO:0000259" key="11">
    <source>
        <dbReference type="PROSITE" id="PS50046"/>
    </source>
</evidence>
<dbReference type="InterPro" id="IPR029151">
    <property type="entry name" value="Sensor-like_sf"/>
</dbReference>
<dbReference type="RefSeq" id="WP_194042959.1">
    <property type="nucleotide sequence ID" value="NZ_JADEXF010000222.1"/>
</dbReference>
<dbReference type="SMART" id="SM00304">
    <property type="entry name" value="HAMP"/>
    <property type="match status" value="2"/>
</dbReference>
<evidence type="ECO:0000256" key="6">
    <source>
        <dbReference type="ARBA" id="ARBA00023136"/>
    </source>
</evidence>
<dbReference type="PROSITE" id="PS50111">
    <property type="entry name" value="CHEMOTAXIS_TRANSDUC_2"/>
    <property type="match status" value="1"/>
</dbReference>
<dbReference type="Gene3D" id="3.30.450.40">
    <property type="match status" value="1"/>
</dbReference>
<sequence>MFNKTNTNQGNSAQNRASLISSQKAIGTVVKLPNKLTNKNVNNSSLNQGIAYFTRLGLVKKATILAIAIGTIPVLGIGAIAFGFANKSITKQITQSQEAEATGLSDKVNRFMLGRYGDIQVISNLLFLTNSQASISTQEKQEVLDRVVEAYKAYDSIAVFDRQGNLIVQSTGEPLENQKDRTFFQDALQKDTPVISKPEAANTGVVSIYLAAPVKETRTGQTIGVVQARMPVKSLEEVTKNYAANGQQYYLLDASGTVFLSPQKELLGKEAKAEYSNLPKLLAARKVNSFIEVPKTHKKQELVSYVPASTIDGLPDLNWQVLLATDTATVFELQRQLLWIIAIGTAVTALIVGAIASRLAKLTTQPILNATAALAKLGQGKFNTRLEIEREDELGVLSANINLMAEQLQVLVKEQQQEVDVEGTKLLADITLRIRKVLKTEDIYHAAVKEVQQILKTDRVIIYSLNPGTLTGVVVAESGTGNWPEMLGVQIDDPYFREHYLESDRDGGVQAVANIHQDQSLKNADSYIQLLEKFAVKGHLIVPILAQEKLLGLLIAHHCETPRVWQQPEIDLFQQIATQVGYALEQAKLLEEIEKVTNVTVSASDETLQQQLLQLLNDVEGAARGDLTVRADVTAGEIGTVADFFNSIVESLRDIVTQVKQAAIHVNSAIGSNEGAIRHLAEEALTQAAEINRTLDAVDQMTQSMKAVAESAEKAAFIANHAAHTATKSGHAMDLTVQNILSLRETVGETAKKVKRLGESSQQISRVVSLINQIAIQTNLLAINAGIEAARAGEEGQGFAVVAEEVGELAVRSAAATQEIEQIVENIQRETSEVVQAMEIGTTQVVEGTRIVEEAKQSLSEILDVSSQIDSLVQSISTATASQVETSQSVSQLMKDIAAISQRTSDSSHQVSESLQQTVDISQQLQETVEAFKVS</sequence>
<evidence type="ECO:0000256" key="1">
    <source>
        <dbReference type="ARBA" id="ARBA00004651"/>
    </source>
</evidence>
<dbReference type="PROSITE" id="PS50046">
    <property type="entry name" value="PHYTOCHROME_2"/>
    <property type="match status" value="1"/>
</dbReference>
<dbReference type="CDD" id="cd11386">
    <property type="entry name" value="MCP_signal"/>
    <property type="match status" value="1"/>
</dbReference>
<dbReference type="InterPro" id="IPR004089">
    <property type="entry name" value="MCPsignal_dom"/>
</dbReference>
<evidence type="ECO:0000259" key="13">
    <source>
        <dbReference type="PROSITE" id="PS50885"/>
    </source>
</evidence>
<name>A0ABR9TZJ7_9NOSO</name>
<organism evidence="14 15">
    <name type="scientific">Nostoc cf. edaphicum LEGE 07299</name>
    <dbReference type="NCBI Taxonomy" id="2777974"/>
    <lineage>
        <taxon>Bacteria</taxon>
        <taxon>Bacillati</taxon>
        <taxon>Cyanobacteriota</taxon>
        <taxon>Cyanophyceae</taxon>
        <taxon>Nostocales</taxon>
        <taxon>Nostocaceae</taxon>
        <taxon>Nostoc</taxon>
    </lineage>
</organism>
<feature type="domain" description="Methyl-accepting transducer" evidence="12">
    <location>
        <begin position="662"/>
        <end position="898"/>
    </location>
</feature>
<feature type="transmembrane region" description="Helical" evidence="10">
    <location>
        <begin position="337"/>
        <end position="356"/>
    </location>
</feature>
<dbReference type="InterPro" id="IPR003018">
    <property type="entry name" value="GAF"/>
</dbReference>
<keyword evidence="2" id="KW-1003">Cell membrane</keyword>
<keyword evidence="4 10" id="KW-0812">Transmembrane</keyword>
<gene>
    <name evidence="14" type="ORF">IQ229_08770</name>
</gene>
<keyword evidence="15" id="KW-1185">Reference proteome</keyword>
<dbReference type="SUPFAM" id="SSF103190">
    <property type="entry name" value="Sensory domain-like"/>
    <property type="match status" value="1"/>
</dbReference>
<dbReference type="CDD" id="cd18773">
    <property type="entry name" value="PDC1_HK_sensor"/>
    <property type="match status" value="1"/>
</dbReference>
<dbReference type="Pfam" id="PF01590">
    <property type="entry name" value="GAF"/>
    <property type="match status" value="1"/>
</dbReference>
<dbReference type="PROSITE" id="PS50885">
    <property type="entry name" value="HAMP"/>
    <property type="match status" value="2"/>
</dbReference>
<dbReference type="Pfam" id="PF02743">
    <property type="entry name" value="dCache_1"/>
    <property type="match status" value="1"/>
</dbReference>
<dbReference type="PANTHER" id="PTHR32089">
    <property type="entry name" value="METHYL-ACCEPTING CHEMOTAXIS PROTEIN MCPB"/>
    <property type="match status" value="1"/>
</dbReference>
<dbReference type="SMART" id="SM00283">
    <property type="entry name" value="MA"/>
    <property type="match status" value="1"/>
</dbReference>
<evidence type="ECO:0000256" key="2">
    <source>
        <dbReference type="ARBA" id="ARBA00022475"/>
    </source>
</evidence>
<protein>
    <submittedName>
        <fullName evidence="14">GAF domain-containing protein</fullName>
    </submittedName>
</protein>
<dbReference type="Gene3D" id="3.30.450.20">
    <property type="entry name" value="PAS domain"/>
    <property type="match status" value="1"/>
</dbReference>
<dbReference type="EMBL" id="JADEXF010000222">
    <property type="protein sequence ID" value="MBE9105030.1"/>
    <property type="molecule type" value="Genomic_DNA"/>
</dbReference>
<keyword evidence="3" id="KW-0145">Chemotaxis</keyword>
<dbReference type="Pfam" id="PF00672">
    <property type="entry name" value="HAMP"/>
    <property type="match status" value="1"/>
</dbReference>
<evidence type="ECO:0000256" key="5">
    <source>
        <dbReference type="ARBA" id="ARBA00022989"/>
    </source>
</evidence>
<evidence type="ECO:0000256" key="9">
    <source>
        <dbReference type="PROSITE-ProRule" id="PRU00284"/>
    </source>
</evidence>
<dbReference type="SUPFAM" id="SSF55781">
    <property type="entry name" value="GAF domain-like"/>
    <property type="match status" value="1"/>
</dbReference>